<evidence type="ECO:0000313" key="2">
    <source>
        <dbReference type="EMBL" id="REC49693.1"/>
    </source>
</evidence>
<protein>
    <submittedName>
        <fullName evidence="2">Uncharacterized protein</fullName>
    </submittedName>
</protein>
<evidence type="ECO:0000313" key="3">
    <source>
        <dbReference type="Proteomes" id="UP000256257"/>
    </source>
</evidence>
<keyword evidence="3" id="KW-1185">Reference proteome</keyword>
<sequence>MIKRIGKILLIIVLGFSVFIIGKFFLVWNSVEVDHNLSQKSLFKIFDTQKQQTLWDRGDIKSNDFKVKTETDDLSPEYYWCSIHKDPILTVRLYAGDGFSGDGYEITILQNRYKISPYSYTDNIKSFDFLNTGEYYKVLDSKLILNKESYQRGDSIFGYTELKIQRRYGPEKYIVEGKGYFKGKVN</sequence>
<keyword evidence="1" id="KW-0472">Membrane</keyword>
<proteinExistence type="predicted"/>
<feature type="transmembrane region" description="Helical" evidence="1">
    <location>
        <begin position="7"/>
        <end position="28"/>
    </location>
</feature>
<organism evidence="2 3">
    <name type="scientific">Chryseobacterium pennipullorum</name>
    <dbReference type="NCBI Taxonomy" id="2258963"/>
    <lineage>
        <taxon>Bacteria</taxon>
        <taxon>Pseudomonadati</taxon>
        <taxon>Bacteroidota</taxon>
        <taxon>Flavobacteriia</taxon>
        <taxon>Flavobacteriales</taxon>
        <taxon>Weeksellaceae</taxon>
        <taxon>Chryseobacterium group</taxon>
        <taxon>Chryseobacterium</taxon>
    </lineage>
</organism>
<name>A0A3D9B7Y1_9FLAO</name>
<dbReference type="Proteomes" id="UP000256257">
    <property type="component" value="Unassembled WGS sequence"/>
</dbReference>
<comment type="caution">
    <text evidence="2">The sequence shown here is derived from an EMBL/GenBank/DDBJ whole genome shotgun (WGS) entry which is preliminary data.</text>
</comment>
<accession>A0A3D9B7Y1</accession>
<dbReference type="RefSeq" id="WP_115926974.1">
    <property type="nucleotide sequence ID" value="NZ_QNVV01000002.1"/>
</dbReference>
<dbReference type="EMBL" id="QNVV01000002">
    <property type="protein sequence ID" value="REC49693.1"/>
    <property type="molecule type" value="Genomic_DNA"/>
</dbReference>
<keyword evidence="1" id="KW-1133">Transmembrane helix</keyword>
<gene>
    <name evidence="2" type="ORF">DRF67_04290</name>
</gene>
<evidence type="ECO:0000256" key="1">
    <source>
        <dbReference type="SAM" id="Phobius"/>
    </source>
</evidence>
<dbReference type="OrthoDB" id="1254750at2"/>
<reference evidence="2 3" key="1">
    <citation type="submission" date="2018-06" db="EMBL/GenBank/DDBJ databases">
        <title>Novel Chryseobacterium species.</title>
        <authorList>
            <person name="Newman J."/>
            <person name="Hugo C."/>
            <person name="Oosthuizen L."/>
            <person name="Charimba G."/>
        </authorList>
    </citation>
    <scope>NUCLEOTIDE SEQUENCE [LARGE SCALE GENOMIC DNA]</scope>
    <source>
        <strain evidence="2 3">7_F195</strain>
    </source>
</reference>
<keyword evidence="1" id="KW-0812">Transmembrane</keyword>
<dbReference type="AlphaFoldDB" id="A0A3D9B7Y1"/>